<protein>
    <recommendedName>
        <fullName evidence="3">Serine aminopeptidase S33 domain-containing protein</fullName>
    </recommendedName>
</protein>
<dbReference type="EMBL" id="LCFA01000001">
    <property type="protein sequence ID" value="KKS83083.1"/>
    <property type="molecule type" value="Genomic_DNA"/>
</dbReference>
<dbReference type="InterPro" id="IPR029058">
    <property type="entry name" value="AB_hydrolase_fold"/>
</dbReference>
<organism evidence="1 2">
    <name type="scientific">Candidatus Wolfebacteria bacterium GW2011_GWC1_43_10</name>
    <dbReference type="NCBI Taxonomy" id="1619011"/>
    <lineage>
        <taxon>Bacteria</taxon>
        <taxon>Candidatus Wolfeibacteriota</taxon>
    </lineage>
</organism>
<accession>A0A0G1F8C0</accession>
<dbReference type="Proteomes" id="UP000034810">
    <property type="component" value="Unassembled WGS sequence"/>
</dbReference>
<dbReference type="Gene3D" id="3.40.50.1820">
    <property type="entry name" value="alpha/beta hydrolase"/>
    <property type="match status" value="1"/>
</dbReference>
<dbReference type="InterPro" id="IPR013744">
    <property type="entry name" value="SidJ"/>
</dbReference>
<sequence length="298" mass="33364">MISFLLEKTKTRDGLTLEGILAKPKSGNKTALLWVHGLTGSFHSGLPRVWELARSCTRNGIAFASFNTRGFAVAEKFRKGKEKILAGGGFEKFESCVYDIAAILNLLKKRGYRRVFLVGHSTGANKSLYYVYKKNDRRIKGLALVGPMSDLVGQKKALGKKFEPVLKEVRKISRIKKRANLCLPQEIFLKKGLPVLIISAQRYLSLYTAGSREDVFPYSNSRAKWKELKSVKIPVLTVVGSKDEYLDRSAGELTKIFRKNAVNSRRFTAAIIKGAGHGFLKKEKDLAEVLVRWILGVK</sequence>
<evidence type="ECO:0000313" key="1">
    <source>
        <dbReference type="EMBL" id="KKS83083.1"/>
    </source>
</evidence>
<name>A0A0G1F8C0_9BACT</name>
<gene>
    <name evidence="1" type="ORF">UV58_C0001G0010</name>
</gene>
<dbReference type="SUPFAM" id="SSF53474">
    <property type="entry name" value="alpha/beta-Hydrolases"/>
    <property type="match status" value="1"/>
</dbReference>
<evidence type="ECO:0000313" key="2">
    <source>
        <dbReference type="Proteomes" id="UP000034810"/>
    </source>
</evidence>
<comment type="caution">
    <text evidence="1">The sequence shown here is derived from an EMBL/GenBank/DDBJ whole genome shotgun (WGS) entry which is preliminary data.</text>
</comment>
<dbReference type="AlphaFoldDB" id="A0A0G1F8C0"/>
<dbReference type="PANTHER" id="PTHR31591:SF1">
    <property type="entry name" value="UPF0613 PROTEIN PB24D3.06C"/>
    <property type="match status" value="1"/>
</dbReference>
<evidence type="ECO:0008006" key="3">
    <source>
        <dbReference type="Google" id="ProtNLM"/>
    </source>
</evidence>
<dbReference type="Pfam" id="PF08538">
    <property type="entry name" value="DUF1749"/>
    <property type="match status" value="1"/>
</dbReference>
<proteinExistence type="predicted"/>
<dbReference type="PANTHER" id="PTHR31591">
    <property type="entry name" value="UPF0613 PROTEIN PB24D3.06C"/>
    <property type="match status" value="1"/>
</dbReference>
<reference evidence="1 2" key="1">
    <citation type="journal article" date="2015" name="Nature">
        <title>rRNA introns, odd ribosomes, and small enigmatic genomes across a large radiation of phyla.</title>
        <authorList>
            <person name="Brown C.T."/>
            <person name="Hug L.A."/>
            <person name="Thomas B.C."/>
            <person name="Sharon I."/>
            <person name="Castelle C.J."/>
            <person name="Singh A."/>
            <person name="Wilkins M.J."/>
            <person name="Williams K.H."/>
            <person name="Banfield J.F."/>
        </authorList>
    </citation>
    <scope>NUCLEOTIDE SEQUENCE [LARGE SCALE GENOMIC DNA]</scope>
</reference>